<keyword evidence="3" id="KW-1185">Reference proteome</keyword>
<dbReference type="Proteomes" id="UP000675881">
    <property type="component" value="Chromosome 5"/>
</dbReference>
<evidence type="ECO:0000313" key="3">
    <source>
        <dbReference type="Proteomes" id="UP000675881"/>
    </source>
</evidence>
<feature type="compositionally biased region" description="Basic and acidic residues" evidence="1">
    <location>
        <begin position="319"/>
        <end position="338"/>
    </location>
</feature>
<name>A0A7R8CUE9_LEPSM</name>
<organism evidence="2 3">
    <name type="scientific">Lepeophtheirus salmonis</name>
    <name type="common">Salmon louse</name>
    <name type="synonym">Caligus salmonis</name>
    <dbReference type="NCBI Taxonomy" id="72036"/>
    <lineage>
        <taxon>Eukaryota</taxon>
        <taxon>Metazoa</taxon>
        <taxon>Ecdysozoa</taxon>
        <taxon>Arthropoda</taxon>
        <taxon>Crustacea</taxon>
        <taxon>Multicrustacea</taxon>
        <taxon>Hexanauplia</taxon>
        <taxon>Copepoda</taxon>
        <taxon>Siphonostomatoida</taxon>
        <taxon>Caligidae</taxon>
        <taxon>Lepeophtheirus</taxon>
    </lineage>
</organism>
<protein>
    <submittedName>
        <fullName evidence="2">(salmon louse) hypothetical protein</fullName>
    </submittedName>
</protein>
<evidence type="ECO:0000256" key="1">
    <source>
        <dbReference type="SAM" id="MobiDB-lite"/>
    </source>
</evidence>
<feature type="region of interest" description="Disordered" evidence="1">
    <location>
        <begin position="266"/>
        <end position="295"/>
    </location>
</feature>
<feature type="compositionally biased region" description="Basic and acidic residues" evidence="1">
    <location>
        <begin position="167"/>
        <end position="212"/>
    </location>
</feature>
<dbReference type="EMBL" id="HG994584">
    <property type="protein sequence ID" value="CAF2935488.1"/>
    <property type="molecule type" value="Genomic_DNA"/>
</dbReference>
<sequence>MNVSVKKAKKISYGRLHKHESFLIRDNLALRKTWRFRRMNMFKGLAGIKKVVKGGFNVVAETSSQLADQVVNDPNNSKDSIKENIKKKVQGGVAAVVGAKESSAPVRTEAKDKTLKVAHDIKHYGAFSEDVLGYSDPTNELRKAVKKKKKKQQLKRLVKKRKKKTGKKEDLFDPENLAKYKKELEEKRKAAETADKASDASSNKDETEDVIKQVDSTFATPDNRSPYISKSNTPKEEKEEWQLFKSLTSGVDSIIQQKKSELEELKLDSYFQKKPTSESKSAQEQEADQKQARKKVWVDLDQEEFDDFDGVLSAEEDSQEGRSLNEEENSIDEKKEDDIGLVEIPEDDPFDLDEEVELFNTDFVEALANVKLAVIPDSPTFEDDADDPFNTAIADDIIKKDLSEKKKLDTKLKI</sequence>
<feature type="compositionally biased region" description="Polar residues" evidence="1">
    <location>
        <begin position="214"/>
        <end position="232"/>
    </location>
</feature>
<feature type="compositionally biased region" description="Basic and acidic residues" evidence="1">
    <location>
        <begin position="275"/>
        <end position="291"/>
    </location>
</feature>
<dbReference type="AlphaFoldDB" id="A0A7R8CUE9"/>
<feature type="region of interest" description="Disordered" evidence="1">
    <location>
        <begin position="307"/>
        <end position="339"/>
    </location>
</feature>
<dbReference type="OrthoDB" id="6363808at2759"/>
<accession>A0A7R8CUE9</accession>
<feature type="region of interest" description="Disordered" evidence="1">
    <location>
        <begin position="144"/>
        <end position="241"/>
    </location>
</feature>
<reference evidence="2" key="1">
    <citation type="submission" date="2021-02" db="EMBL/GenBank/DDBJ databases">
        <authorList>
            <person name="Bekaert M."/>
        </authorList>
    </citation>
    <scope>NUCLEOTIDE SEQUENCE</scope>
    <source>
        <strain evidence="2">IoA-00</strain>
    </source>
</reference>
<feature type="compositionally biased region" description="Basic residues" evidence="1">
    <location>
        <begin position="144"/>
        <end position="166"/>
    </location>
</feature>
<feature type="compositionally biased region" description="Acidic residues" evidence="1">
    <location>
        <begin position="307"/>
        <end position="318"/>
    </location>
</feature>
<evidence type="ECO:0000313" key="2">
    <source>
        <dbReference type="EMBL" id="CAF2935488.1"/>
    </source>
</evidence>
<proteinExistence type="predicted"/>
<gene>
    <name evidence="2" type="ORF">LSAA_9774</name>
</gene>